<keyword evidence="6 10" id="KW-0413">Isomerase</keyword>
<dbReference type="GO" id="GO:0005975">
    <property type="term" value="P:carbohydrate metabolic process"/>
    <property type="evidence" value="ECO:0007669"/>
    <property type="project" value="InterPro"/>
</dbReference>
<evidence type="ECO:0000313" key="11">
    <source>
        <dbReference type="Proteomes" id="UP000214355"/>
    </source>
</evidence>
<feature type="binding site" evidence="8">
    <location>
        <position position="110"/>
    </location>
    <ligand>
        <name>Zn(2+)</name>
        <dbReference type="ChEBI" id="CHEBI:29105"/>
    </ligand>
</feature>
<evidence type="ECO:0000259" key="9">
    <source>
        <dbReference type="Pfam" id="PF20511"/>
    </source>
</evidence>
<dbReference type="Proteomes" id="UP000214355">
    <property type="component" value="Chromosome I"/>
</dbReference>
<organism evidence="10 11">
    <name type="scientific">Arcanobacterium phocae</name>
    <dbReference type="NCBI Taxonomy" id="131112"/>
    <lineage>
        <taxon>Bacteria</taxon>
        <taxon>Bacillati</taxon>
        <taxon>Actinomycetota</taxon>
        <taxon>Actinomycetes</taxon>
        <taxon>Actinomycetales</taxon>
        <taxon>Actinomycetaceae</taxon>
        <taxon>Arcanobacterium</taxon>
    </lineage>
</organism>
<dbReference type="PANTHER" id="PTHR10309:SF0">
    <property type="entry name" value="MANNOSE-6-PHOSPHATE ISOMERASE"/>
    <property type="match status" value="1"/>
</dbReference>
<dbReference type="PRINTS" id="PR00714">
    <property type="entry name" value="MAN6PISMRASE"/>
</dbReference>
<dbReference type="Gene3D" id="2.60.120.10">
    <property type="entry name" value="Jelly Rolls"/>
    <property type="match status" value="2"/>
</dbReference>
<dbReference type="AlphaFoldDB" id="A0A1H2LDC4"/>
<dbReference type="Gene3D" id="1.10.441.10">
    <property type="entry name" value="Phosphomannose Isomerase, domain 2"/>
    <property type="match status" value="1"/>
</dbReference>
<feature type="binding site" evidence="8">
    <location>
        <position position="145"/>
    </location>
    <ligand>
        <name>Zn(2+)</name>
        <dbReference type="ChEBI" id="CHEBI:29105"/>
    </ligand>
</feature>
<dbReference type="NCBIfam" id="TIGR00218">
    <property type="entry name" value="manA"/>
    <property type="match status" value="1"/>
</dbReference>
<evidence type="ECO:0000256" key="2">
    <source>
        <dbReference type="ARBA" id="ARBA00010772"/>
    </source>
</evidence>
<dbReference type="EC" id="5.3.1.8" evidence="3"/>
<dbReference type="OrthoDB" id="9792649at2"/>
<dbReference type="GeneID" id="65344416"/>
<dbReference type="SUPFAM" id="SSF51182">
    <property type="entry name" value="RmlC-like cupins"/>
    <property type="match status" value="1"/>
</dbReference>
<dbReference type="InterPro" id="IPR001250">
    <property type="entry name" value="Man6P_Isoase-1"/>
</dbReference>
<comment type="catalytic activity">
    <reaction evidence="1">
        <text>D-mannose 6-phosphate = D-fructose 6-phosphate</text>
        <dbReference type="Rhea" id="RHEA:12356"/>
        <dbReference type="ChEBI" id="CHEBI:58735"/>
        <dbReference type="ChEBI" id="CHEBI:61527"/>
        <dbReference type="EC" id="5.3.1.8"/>
    </reaction>
</comment>
<feature type="active site" evidence="7">
    <location>
        <position position="293"/>
    </location>
</feature>
<evidence type="ECO:0000256" key="6">
    <source>
        <dbReference type="ARBA" id="ARBA00023235"/>
    </source>
</evidence>
<evidence type="ECO:0000256" key="1">
    <source>
        <dbReference type="ARBA" id="ARBA00000757"/>
    </source>
</evidence>
<sequence length="410" mass="44594">MKYLQGRVRHYSWGSHNAIPRLFGHPAAGEPVAELWFGAHNNAPSFVSDDPRQQSYAPQGGSGELLSLAELIAADPHRVLGDDIIARYGSQLPFLLKLIAPDQPLSLQVHPSLEQAYLGFEREERAGIPPQDPRRCYPDQNHKPEMLYALTTFEALVGFRSPRRILGVLSGLDCAVAQRVRTTIAAEPNNHGVRQAFSQLISQATRPTEEEVAELVTQCAARRSVDSPSPRADALAVRIARFHPGDPGIVASLLLNPVTLHPGEALYTPAGIVHAYISGLGVEVMASSDNVLRAGLTYKHVDVAELLRITDTVAAPPIRIAAERISSVQSTFYVPVDDFELSVISLRHADERVEVKGCGPRIILCVRGAVEVWIGNEFFFINTGQSMFLSADDGAISVRGAGELLQVEAP</sequence>
<dbReference type="CDD" id="cd07011">
    <property type="entry name" value="cupin_PMI_type_I_N"/>
    <property type="match status" value="1"/>
</dbReference>
<comment type="cofactor">
    <cofactor evidence="8">
        <name>Zn(2+)</name>
        <dbReference type="ChEBI" id="CHEBI:29105"/>
    </cofactor>
    <text evidence="8">Binds 1 zinc ion per subunit.</text>
</comment>
<dbReference type="InterPro" id="IPR016305">
    <property type="entry name" value="Mannose-6-P_Isomerase"/>
</dbReference>
<evidence type="ECO:0000256" key="4">
    <source>
        <dbReference type="ARBA" id="ARBA00022723"/>
    </source>
</evidence>
<dbReference type="Pfam" id="PF20511">
    <property type="entry name" value="PMI_typeI_cat"/>
    <property type="match status" value="1"/>
</dbReference>
<dbReference type="GO" id="GO:0004476">
    <property type="term" value="F:mannose-6-phosphate isomerase activity"/>
    <property type="evidence" value="ECO:0007669"/>
    <property type="project" value="UniProtKB-EC"/>
</dbReference>
<evidence type="ECO:0000313" key="10">
    <source>
        <dbReference type="EMBL" id="SDU78929.1"/>
    </source>
</evidence>
<dbReference type="STRING" id="131112.SAMN04489737_0673"/>
<keyword evidence="11" id="KW-1185">Reference proteome</keyword>
<feature type="domain" description="Phosphomannose isomerase type I catalytic" evidence="9">
    <location>
        <begin position="4"/>
        <end position="160"/>
    </location>
</feature>
<keyword evidence="5 8" id="KW-0862">Zinc</keyword>
<evidence type="ECO:0000256" key="7">
    <source>
        <dbReference type="PIRSR" id="PIRSR001480-1"/>
    </source>
</evidence>
<evidence type="ECO:0000256" key="3">
    <source>
        <dbReference type="ARBA" id="ARBA00011956"/>
    </source>
</evidence>
<dbReference type="GO" id="GO:0005829">
    <property type="term" value="C:cytosol"/>
    <property type="evidence" value="ECO:0007669"/>
    <property type="project" value="TreeGrafter"/>
</dbReference>
<dbReference type="InterPro" id="IPR046457">
    <property type="entry name" value="PMI_typeI_cat"/>
</dbReference>
<proteinExistence type="inferred from homology"/>
<evidence type="ECO:0000256" key="8">
    <source>
        <dbReference type="PIRSR" id="PIRSR001480-2"/>
    </source>
</evidence>
<dbReference type="PANTHER" id="PTHR10309">
    <property type="entry name" value="MANNOSE-6-PHOSPHATE ISOMERASE"/>
    <property type="match status" value="1"/>
</dbReference>
<feature type="binding site" evidence="8">
    <location>
        <position position="274"/>
    </location>
    <ligand>
        <name>Zn(2+)</name>
        <dbReference type="ChEBI" id="CHEBI:29105"/>
    </ligand>
</feature>
<feature type="binding site" evidence="8">
    <location>
        <position position="108"/>
    </location>
    <ligand>
        <name>Zn(2+)</name>
        <dbReference type="ChEBI" id="CHEBI:29105"/>
    </ligand>
</feature>
<dbReference type="InterPro" id="IPR011051">
    <property type="entry name" value="RmlC_Cupin_sf"/>
</dbReference>
<evidence type="ECO:0000256" key="5">
    <source>
        <dbReference type="ARBA" id="ARBA00022833"/>
    </source>
</evidence>
<gene>
    <name evidence="10" type="ORF">SAMN04489737_0673</name>
</gene>
<accession>A0A1H2LDC4</accession>
<dbReference type="RefSeq" id="WP_091279896.1">
    <property type="nucleotide sequence ID" value="NZ_LT629804.1"/>
</dbReference>
<protein>
    <recommendedName>
        <fullName evidence="3">mannose-6-phosphate isomerase</fullName>
        <ecNumber evidence="3">5.3.1.8</ecNumber>
    </recommendedName>
</protein>
<reference evidence="11" key="1">
    <citation type="submission" date="2016-10" db="EMBL/GenBank/DDBJ databases">
        <authorList>
            <person name="Varghese N."/>
            <person name="Submissions S."/>
        </authorList>
    </citation>
    <scope>NUCLEOTIDE SEQUENCE [LARGE SCALE GENOMIC DNA]</scope>
    <source>
        <strain evidence="11">DSM 10002</strain>
    </source>
</reference>
<name>A0A1H2LDC4_9ACTO</name>
<dbReference type="GO" id="GO:0009298">
    <property type="term" value="P:GDP-mannose biosynthetic process"/>
    <property type="evidence" value="ECO:0007669"/>
    <property type="project" value="InterPro"/>
</dbReference>
<keyword evidence="4 8" id="KW-0479">Metal-binding</keyword>
<comment type="similarity">
    <text evidence="2">Belongs to the mannose-6-phosphate isomerase type 1 family.</text>
</comment>
<dbReference type="PROSITE" id="PS00965">
    <property type="entry name" value="PMI_I_1"/>
    <property type="match status" value="1"/>
</dbReference>
<dbReference type="InterPro" id="IPR018050">
    <property type="entry name" value="Pmannose_isomerase-type1_CS"/>
</dbReference>
<dbReference type="EMBL" id="LT629804">
    <property type="protein sequence ID" value="SDU78929.1"/>
    <property type="molecule type" value="Genomic_DNA"/>
</dbReference>
<dbReference type="PIRSF" id="PIRSF001480">
    <property type="entry name" value="Mannose-6-phosphate_isomerase"/>
    <property type="match status" value="1"/>
</dbReference>
<dbReference type="InterPro" id="IPR014710">
    <property type="entry name" value="RmlC-like_jellyroll"/>
</dbReference>
<dbReference type="GO" id="GO:0008270">
    <property type="term" value="F:zinc ion binding"/>
    <property type="evidence" value="ECO:0007669"/>
    <property type="project" value="InterPro"/>
</dbReference>